<gene>
    <name evidence="8" type="ORF">SAMN06265827_10617</name>
</gene>
<dbReference type="InterPro" id="IPR003481">
    <property type="entry name" value="FliD_N"/>
</dbReference>
<dbReference type="GO" id="GO:0005576">
    <property type="term" value="C:extracellular region"/>
    <property type="evidence" value="ECO:0007669"/>
    <property type="project" value="UniProtKB-SubCell"/>
</dbReference>
<sequence>MAGISLDGLVSGMDTQSVIDKLMYVEQRPLIQMQDKKEDLRVAKDAWRDVNSRLDSLSNKITDLKFSSTFNSNKTTSSDEEIATATANTSASAGSYALNISNLAKANRVASRQDSAFTTAAAETFTIDIKDGTGTSMVSNTATISVGAGASLSEISEAINNTTVDHDGDSSTEEINIAKASVVDGRLVIESYHTGSDYELALTDDTGLLADLGFNLDADGKVTGPADGAIDSASESGVLQAGENAEFTIDGLGVSRSTNEDIDDVVDNVKFDLKAIGEATIDVGPDVEKTVTAVQDFIDQYNSVQGFISDKMDYDSDSGESGALQGDSTLMRLSSRLRQGVTDRVNETDKYNQLAMVGIEIDKDGKMSLDEDEFKAALDEDPAAVEKLFNADSEDSDSFDGVATRLDNYLDMLLKTNTGVIPKRIDSYESMMKDVDDNMDSLERRLEMKRESLKEQFTAMEKGLSEINSQSSWLQSQLGSLGSI</sequence>
<evidence type="ECO:0000259" key="7">
    <source>
        <dbReference type="Pfam" id="PF07195"/>
    </source>
</evidence>
<dbReference type="PANTHER" id="PTHR30288">
    <property type="entry name" value="FLAGELLAR CAP/ASSEMBLY PROTEIN FLID"/>
    <property type="match status" value="1"/>
</dbReference>
<comment type="similarity">
    <text evidence="1 5">Belongs to the FliD family.</text>
</comment>
<comment type="subunit">
    <text evidence="2 5">Homopentamer.</text>
</comment>
<evidence type="ECO:0000256" key="3">
    <source>
        <dbReference type="ARBA" id="ARBA00023054"/>
    </source>
</evidence>
<feature type="domain" description="Flagellar hook-associated protein 2 C-terminal" evidence="7">
    <location>
        <begin position="242"/>
        <end position="469"/>
    </location>
</feature>
<dbReference type="Proteomes" id="UP000219573">
    <property type="component" value="Unassembled WGS sequence"/>
</dbReference>
<evidence type="ECO:0000313" key="8">
    <source>
        <dbReference type="EMBL" id="SNY20776.1"/>
    </source>
</evidence>
<dbReference type="InterPro" id="IPR040026">
    <property type="entry name" value="FliD"/>
</dbReference>
<keyword evidence="8" id="KW-0966">Cell projection</keyword>
<reference evidence="9" key="1">
    <citation type="submission" date="2017-09" db="EMBL/GenBank/DDBJ databases">
        <authorList>
            <person name="Varghese N."/>
            <person name="Submissions S."/>
        </authorList>
    </citation>
    <scope>NUCLEOTIDE SEQUENCE [LARGE SCALE GENOMIC DNA]</scope>
    <source>
        <strain evidence="9">MSL47</strain>
    </source>
</reference>
<keyword evidence="4 5" id="KW-0975">Bacterial flagellum</keyword>
<dbReference type="GO" id="GO:0009424">
    <property type="term" value="C:bacterial-type flagellum hook"/>
    <property type="evidence" value="ECO:0007669"/>
    <property type="project" value="UniProtKB-UniRule"/>
</dbReference>
<proteinExistence type="inferred from homology"/>
<dbReference type="EMBL" id="OBDZ01000006">
    <property type="protein sequence ID" value="SNY20776.1"/>
    <property type="molecule type" value="Genomic_DNA"/>
</dbReference>
<dbReference type="Pfam" id="PF02465">
    <property type="entry name" value="FliD_N"/>
    <property type="match status" value="1"/>
</dbReference>
<keyword evidence="8" id="KW-0282">Flagellum</keyword>
<evidence type="ECO:0000259" key="6">
    <source>
        <dbReference type="Pfam" id="PF02465"/>
    </source>
</evidence>
<dbReference type="InterPro" id="IPR010809">
    <property type="entry name" value="FliD_C"/>
</dbReference>
<dbReference type="GO" id="GO:0009421">
    <property type="term" value="C:bacterial-type flagellum filament cap"/>
    <property type="evidence" value="ECO:0007669"/>
    <property type="project" value="InterPro"/>
</dbReference>
<evidence type="ECO:0000256" key="4">
    <source>
        <dbReference type="ARBA" id="ARBA00023143"/>
    </source>
</evidence>
<feature type="coiled-coil region" evidence="5">
    <location>
        <begin position="425"/>
        <end position="452"/>
    </location>
</feature>
<dbReference type="PANTHER" id="PTHR30288:SF0">
    <property type="entry name" value="FLAGELLAR HOOK-ASSOCIATED PROTEIN 2"/>
    <property type="match status" value="1"/>
</dbReference>
<keyword evidence="9" id="KW-1185">Reference proteome</keyword>
<name>A0A285GE70_9FIRM</name>
<comment type="subcellular location">
    <subcellularLocation>
        <location evidence="5">Secreted</location>
    </subcellularLocation>
    <subcellularLocation>
        <location evidence="5">Bacterial flagellum</location>
    </subcellularLocation>
</comment>
<keyword evidence="3 5" id="KW-0175">Coiled coil</keyword>
<dbReference type="Pfam" id="PF07195">
    <property type="entry name" value="FliD_C"/>
    <property type="match status" value="1"/>
</dbReference>
<dbReference type="GO" id="GO:0007155">
    <property type="term" value="P:cell adhesion"/>
    <property type="evidence" value="ECO:0007669"/>
    <property type="project" value="InterPro"/>
</dbReference>
<dbReference type="AlphaFoldDB" id="A0A285GE70"/>
<keyword evidence="8" id="KW-0969">Cilium</keyword>
<organism evidence="8 9">
    <name type="scientific">Orenia metallireducens</name>
    <dbReference type="NCBI Taxonomy" id="1413210"/>
    <lineage>
        <taxon>Bacteria</taxon>
        <taxon>Bacillati</taxon>
        <taxon>Bacillota</taxon>
        <taxon>Clostridia</taxon>
        <taxon>Halanaerobiales</taxon>
        <taxon>Halobacteroidaceae</taxon>
        <taxon>Orenia</taxon>
    </lineage>
</organism>
<evidence type="ECO:0000256" key="5">
    <source>
        <dbReference type="RuleBase" id="RU362066"/>
    </source>
</evidence>
<comment type="function">
    <text evidence="5">Required for morphogenesis and for the elongation of the flagellar filament by facilitating polymerization of the flagellin monomers at the tip of growing filament. Forms a capping structure, which prevents flagellin subunits (transported through the central channel of the flagellum) from leaking out without polymerization at the distal end.</text>
</comment>
<evidence type="ECO:0000256" key="1">
    <source>
        <dbReference type="ARBA" id="ARBA00009764"/>
    </source>
</evidence>
<dbReference type="GO" id="GO:0071973">
    <property type="term" value="P:bacterial-type flagellum-dependent cell motility"/>
    <property type="evidence" value="ECO:0007669"/>
    <property type="project" value="TreeGrafter"/>
</dbReference>
<feature type="domain" description="Flagellar hook-associated protein 2 N-terminal" evidence="6">
    <location>
        <begin position="11"/>
        <end position="106"/>
    </location>
</feature>
<evidence type="ECO:0000313" key="9">
    <source>
        <dbReference type="Proteomes" id="UP000219573"/>
    </source>
</evidence>
<protein>
    <recommendedName>
        <fullName evidence="5">Flagellar hook-associated protein 2</fullName>
        <shortName evidence="5">HAP2</shortName>
    </recommendedName>
    <alternativeName>
        <fullName evidence="5">Flagellar cap protein</fullName>
    </alternativeName>
</protein>
<evidence type="ECO:0000256" key="2">
    <source>
        <dbReference type="ARBA" id="ARBA00011255"/>
    </source>
</evidence>
<dbReference type="RefSeq" id="WP_172431841.1">
    <property type="nucleotide sequence ID" value="NZ_OBDZ01000006.1"/>
</dbReference>
<accession>A0A285GE70</accession>
<keyword evidence="5" id="KW-0964">Secreted</keyword>